<keyword evidence="4 7" id="KW-0812">Transmembrane</keyword>
<dbReference type="PANTHER" id="PTHR37937">
    <property type="entry name" value="CONJUGATIVE TRANSFER: DNA TRANSPORT"/>
    <property type="match status" value="1"/>
</dbReference>
<dbReference type="InterPro" id="IPR051539">
    <property type="entry name" value="T4SS-coupling_protein"/>
</dbReference>
<evidence type="ECO:0000256" key="2">
    <source>
        <dbReference type="ARBA" id="ARBA00008806"/>
    </source>
</evidence>
<comment type="subcellular location">
    <subcellularLocation>
        <location evidence="1">Cell membrane</location>
        <topology evidence="1">Multi-pass membrane protein</topology>
    </subcellularLocation>
</comment>
<dbReference type="InterPro" id="IPR027417">
    <property type="entry name" value="P-loop_NTPase"/>
</dbReference>
<dbReference type="Pfam" id="PF02534">
    <property type="entry name" value="T4SS-DNA_transf"/>
    <property type="match status" value="1"/>
</dbReference>
<dbReference type="GO" id="GO:0003677">
    <property type="term" value="F:DNA binding"/>
    <property type="evidence" value="ECO:0007669"/>
    <property type="project" value="UniProtKB-KW"/>
</dbReference>
<organism evidence="8 9">
    <name type="scientific">Autumnicola musiva</name>
    <dbReference type="NCBI Taxonomy" id="3075589"/>
    <lineage>
        <taxon>Bacteria</taxon>
        <taxon>Pseudomonadati</taxon>
        <taxon>Bacteroidota</taxon>
        <taxon>Flavobacteriia</taxon>
        <taxon>Flavobacteriales</taxon>
        <taxon>Flavobacteriaceae</taxon>
        <taxon>Autumnicola</taxon>
    </lineage>
</organism>
<keyword evidence="6 7" id="KW-0472">Membrane</keyword>
<proteinExistence type="inferred from homology"/>
<evidence type="ECO:0000313" key="8">
    <source>
        <dbReference type="EMBL" id="MDT0676506.1"/>
    </source>
</evidence>
<dbReference type="CDD" id="cd01127">
    <property type="entry name" value="TrwB_TraG_TraD_VirD4"/>
    <property type="match status" value="1"/>
</dbReference>
<evidence type="ECO:0000256" key="5">
    <source>
        <dbReference type="ARBA" id="ARBA00022989"/>
    </source>
</evidence>
<evidence type="ECO:0000256" key="1">
    <source>
        <dbReference type="ARBA" id="ARBA00004651"/>
    </source>
</evidence>
<name>A0ABU3D521_9FLAO</name>
<evidence type="ECO:0000313" key="9">
    <source>
        <dbReference type="Proteomes" id="UP001262582"/>
    </source>
</evidence>
<gene>
    <name evidence="8" type="ORF">RM539_07920</name>
</gene>
<dbReference type="EMBL" id="JAVRHK010000004">
    <property type="protein sequence ID" value="MDT0676506.1"/>
    <property type="molecule type" value="Genomic_DNA"/>
</dbReference>
<protein>
    <submittedName>
        <fullName evidence="8">Type IV secretion system DNA-binding domain-containing protein</fullName>
    </submittedName>
</protein>
<comment type="caution">
    <text evidence="8">The sequence shown here is derived from an EMBL/GenBank/DDBJ whole genome shotgun (WGS) entry which is preliminary data.</text>
</comment>
<keyword evidence="8" id="KW-0238">DNA-binding</keyword>
<feature type="transmembrane region" description="Helical" evidence="7">
    <location>
        <begin position="6"/>
        <end position="22"/>
    </location>
</feature>
<evidence type="ECO:0000256" key="3">
    <source>
        <dbReference type="ARBA" id="ARBA00022475"/>
    </source>
</evidence>
<evidence type="ECO:0000256" key="6">
    <source>
        <dbReference type="ARBA" id="ARBA00023136"/>
    </source>
</evidence>
<dbReference type="InterPro" id="IPR003688">
    <property type="entry name" value="TraG/VirD4"/>
</dbReference>
<dbReference type="Proteomes" id="UP001262582">
    <property type="component" value="Unassembled WGS sequence"/>
</dbReference>
<dbReference type="SUPFAM" id="SSF52540">
    <property type="entry name" value="P-loop containing nucleoside triphosphate hydrolases"/>
    <property type="match status" value="1"/>
</dbReference>
<comment type="similarity">
    <text evidence="2">Belongs to the VirD4/TraG family.</text>
</comment>
<reference evidence="8 9" key="1">
    <citation type="submission" date="2023-09" db="EMBL/GenBank/DDBJ databases">
        <authorList>
            <person name="Rey-Velasco X."/>
        </authorList>
    </citation>
    <scope>NUCLEOTIDE SEQUENCE [LARGE SCALE GENOMIC DNA]</scope>
    <source>
        <strain evidence="8 9">F117</strain>
    </source>
</reference>
<sequence length="524" mass="59405">MILYFLIAYAIIAGGFALLNRLKQLSFNQCFGILVVSNYALFMVYPKAGYIIIMCASLPLIFILLLIYGFESNNTIASKYRVKFALDSGSFSIQNLKRGVSITGAAGSGKTESVVYNFLKHLSRNNFCGIIHDYKNFELTELAYPLFKNSDLPFKIISFDPVYHKVNPIAPQYLPDEESVNEIARVLMENLLEQKEQYASGTTRFFNDAVEGIICGMIWNLKTHHPKLCTLPHLIALYQRMNSDQLIEFLSSDITSRAMADAFISGIDSERQTAAVKSTLANAFKKITTRKIFFCLSGHDISLDLNNPKNPAVVTIVNNPKNESAYSPVIAMILHTVIKQMSVRDRKSAFILMEEAPTIRLLHMHRIPATLRSYDIATLYILQDKVQNDLLYGEKASKAILANLSYQFFGKVNDPVTAAYYEKFFELVKRDTVSISKGEGLNFDTRITKTKREVSKLRADLFFRLKPGEFVAYADGKEKKVRFKYPKIQKALPGKFKHFSKDELDARFASIYTEVEELLNATKN</sequence>
<evidence type="ECO:0000256" key="4">
    <source>
        <dbReference type="ARBA" id="ARBA00022692"/>
    </source>
</evidence>
<accession>A0ABU3D521</accession>
<keyword evidence="5 7" id="KW-1133">Transmembrane helix</keyword>
<keyword evidence="3" id="KW-1003">Cell membrane</keyword>
<feature type="transmembrane region" description="Helical" evidence="7">
    <location>
        <begin position="51"/>
        <end position="70"/>
    </location>
</feature>
<keyword evidence="9" id="KW-1185">Reference proteome</keyword>
<dbReference type="Gene3D" id="3.40.50.300">
    <property type="entry name" value="P-loop containing nucleotide triphosphate hydrolases"/>
    <property type="match status" value="1"/>
</dbReference>
<dbReference type="PANTHER" id="PTHR37937:SF1">
    <property type="entry name" value="CONJUGATIVE TRANSFER: DNA TRANSPORT"/>
    <property type="match status" value="1"/>
</dbReference>
<evidence type="ECO:0000256" key="7">
    <source>
        <dbReference type="SAM" id="Phobius"/>
    </source>
</evidence>